<keyword evidence="4" id="KW-1185">Reference proteome</keyword>
<protein>
    <submittedName>
        <fullName evidence="3">Uncharacterized protein</fullName>
    </submittedName>
</protein>
<evidence type="ECO:0000256" key="2">
    <source>
        <dbReference type="SAM" id="SignalP"/>
    </source>
</evidence>
<dbReference type="OrthoDB" id="5145597at2"/>
<reference evidence="3 4" key="1">
    <citation type="submission" date="2018-07" db="EMBL/GenBank/DDBJ databases">
        <title>Microbacterium endoborsara sp. nov., a novel actinobacterium isolated from Borszczowia aralocaspica.</title>
        <authorList>
            <person name="An D."/>
        </authorList>
    </citation>
    <scope>NUCLEOTIDE SEQUENCE [LARGE SCALE GENOMIC DNA]</scope>
    <source>
        <strain evidence="3 4">C1.15228</strain>
    </source>
</reference>
<evidence type="ECO:0000313" key="3">
    <source>
        <dbReference type="EMBL" id="RCK58443.1"/>
    </source>
</evidence>
<name>A0A367XXW1_9MICO</name>
<feature type="region of interest" description="Disordered" evidence="1">
    <location>
        <begin position="374"/>
        <end position="421"/>
    </location>
</feature>
<feature type="compositionally biased region" description="Acidic residues" evidence="1">
    <location>
        <begin position="396"/>
        <end position="421"/>
    </location>
</feature>
<dbReference type="EMBL" id="QORO01000003">
    <property type="protein sequence ID" value="RCK58443.1"/>
    <property type="molecule type" value="Genomic_DNA"/>
</dbReference>
<dbReference type="PROSITE" id="PS51257">
    <property type="entry name" value="PROKAR_LIPOPROTEIN"/>
    <property type="match status" value="1"/>
</dbReference>
<dbReference type="AlphaFoldDB" id="A0A367XXW1"/>
<feature type="compositionally biased region" description="Acidic residues" evidence="1">
    <location>
        <begin position="49"/>
        <end position="58"/>
    </location>
</feature>
<organism evidence="3 4">
    <name type="scientific">Microbacterium sorbitolivorans</name>
    <dbReference type="NCBI Taxonomy" id="1867410"/>
    <lineage>
        <taxon>Bacteria</taxon>
        <taxon>Bacillati</taxon>
        <taxon>Actinomycetota</taxon>
        <taxon>Actinomycetes</taxon>
        <taxon>Micrococcales</taxon>
        <taxon>Microbacteriaceae</taxon>
        <taxon>Microbacterium</taxon>
    </lineage>
</organism>
<dbReference type="Proteomes" id="UP000253508">
    <property type="component" value="Unassembled WGS sequence"/>
</dbReference>
<gene>
    <name evidence="3" type="ORF">DTO57_09775</name>
</gene>
<feature type="chain" id="PRO_5016605158" evidence="2">
    <location>
        <begin position="29"/>
        <end position="421"/>
    </location>
</feature>
<proteinExistence type="predicted"/>
<comment type="caution">
    <text evidence="3">The sequence shown here is derived from an EMBL/GenBank/DDBJ whole genome shotgun (WGS) entry which is preliminary data.</text>
</comment>
<dbReference type="RefSeq" id="WP_114118047.1">
    <property type="nucleotide sequence ID" value="NZ_BMHU01000002.1"/>
</dbReference>
<evidence type="ECO:0000256" key="1">
    <source>
        <dbReference type="SAM" id="MobiDB-lite"/>
    </source>
</evidence>
<feature type="region of interest" description="Disordered" evidence="1">
    <location>
        <begin position="33"/>
        <end position="61"/>
    </location>
</feature>
<evidence type="ECO:0000313" key="4">
    <source>
        <dbReference type="Proteomes" id="UP000253508"/>
    </source>
</evidence>
<accession>A0A367XXW1</accession>
<keyword evidence="2" id="KW-0732">Signal</keyword>
<feature type="signal peptide" evidence="2">
    <location>
        <begin position="1"/>
        <end position="28"/>
    </location>
</feature>
<feature type="compositionally biased region" description="Acidic residues" evidence="1">
    <location>
        <begin position="33"/>
        <end position="42"/>
    </location>
</feature>
<sequence>MLHTRTTWIRTGIGLTALSALLLTGCAADDDAASFSDGDETQDAALSGDTDEPQETETPEPNYEYRVTSGFFYQGVSKDLTTVNTVRPTNKTVTTPAGTLTINQVDELSDIDADAVGLEQKYDEATTEILPYGPAEGEVLRVIDFAFVASDTEGAPSTDLSLKINGTQTHVAELRGSDADRILLSVPADGSAQLVVSSDGHDQFVDLLTGERADDPVTATYYRDVTRQEPHHVLKIDSSEFQTWLDWLEQDIVDTVSYDVQIDSVELTPWQPEKGWAPEGRTWAAIDWTYDINKSSDESWGDLRIESFQFDLAVNSNDEQAAISIAEADTSRSSFDGPGHIDYVSVPVGTTTLTLSVAGQTTMVEREATLKEGVDPTASFSSGELALDFPDGDLPSTEDEPAEDETDEPATDETEAPEDAS</sequence>